<comment type="caution">
    <text evidence="2">The sequence shown here is derived from an EMBL/GenBank/DDBJ whole genome shotgun (WGS) entry which is preliminary data.</text>
</comment>
<reference evidence="2" key="1">
    <citation type="submission" date="2021-02" db="EMBL/GenBank/DDBJ databases">
        <authorList>
            <person name="Dougan E. K."/>
            <person name="Rhodes N."/>
            <person name="Thang M."/>
            <person name="Chan C."/>
        </authorList>
    </citation>
    <scope>NUCLEOTIDE SEQUENCE</scope>
</reference>
<dbReference type="EMBL" id="CAJNJA010079770">
    <property type="protein sequence ID" value="CAE7925958.1"/>
    <property type="molecule type" value="Genomic_DNA"/>
</dbReference>
<gene>
    <name evidence="2" type="primary">acbC</name>
    <name evidence="2" type="ORF">SNEC2469_LOCUS32068</name>
</gene>
<dbReference type="AlphaFoldDB" id="A0A813BYX0"/>
<feature type="transmembrane region" description="Helical" evidence="1">
    <location>
        <begin position="12"/>
        <end position="29"/>
    </location>
</feature>
<evidence type="ECO:0000313" key="2">
    <source>
        <dbReference type="EMBL" id="CAE7925958.1"/>
    </source>
</evidence>
<keyword evidence="1" id="KW-0472">Membrane</keyword>
<proteinExistence type="predicted"/>
<name>A0A813BYX0_9DINO</name>
<accession>A0A813BYX0</accession>
<feature type="non-terminal residue" evidence="2">
    <location>
        <position position="1"/>
    </location>
</feature>
<keyword evidence="1" id="KW-0812">Transmembrane</keyword>
<dbReference type="Proteomes" id="UP000601435">
    <property type="component" value="Unassembled WGS sequence"/>
</dbReference>
<protein>
    <submittedName>
        <fullName evidence="2">AcbC protein</fullName>
    </submittedName>
</protein>
<keyword evidence="1" id="KW-1133">Transmembrane helix</keyword>
<sequence length="99" mass="10137">PPLRGSFGGHGAASVVASGVAAVAAGASLRKGAKSIRGRIAVKDAVKPGHVDLSTLPKTLEINYYKLSDVDRSEILSAVKGALKAMQAILQQTCAPKDL</sequence>
<organism evidence="2 3">
    <name type="scientific">Symbiodinium necroappetens</name>
    <dbReference type="NCBI Taxonomy" id="1628268"/>
    <lineage>
        <taxon>Eukaryota</taxon>
        <taxon>Sar</taxon>
        <taxon>Alveolata</taxon>
        <taxon>Dinophyceae</taxon>
        <taxon>Suessiales</taxon>
        <taxon>Symbiodiniaceae</taxon>
        <taxon>Symbiodinium</taxon>
    </lineage>
</organism>
<evidence type="ECO:0000313" key="3">
    <source>
        <dbReference type="Proteomes" id="UP000601435"/>
    </source>
</evidence>
<keyword evidence="3" id="KW-1185">Reference proteome</keyword>
<evidence type="ECO:0000256" key="1">
    <source>
        <dbReference type="SAM" id="Phobius"/>
    </source>
</evidence>